<feature type="compositionally biased region" description="Polar residues" evidence="1">
    <location>
        <begin position="85"/>
        <end position="99"/>
    </location>
</feature>
<comment type="caution">
    <text evidence="2">The sequence shown here is derived from an EMBL/GenBank/DDBJ whole genome shotgun (WGS) entry which is preliminary data.</text>
</comment>
<name>A0A0F4GNQ9_9PEZI</name>
<feature type="region of interest" description="Disordered" evidence="1">
    <location>
        <begin position="1"/>
        <end position="99"/>
    </location>
</feature>
<evidence type="ECO:0000256" key="1">
    <source>
        <dbReference type="SAM" id="MobiDB-lite"/>
    </source>
</evidence>
<gene>
    <name evidence="2" type="ORF">TI39_contig397g00029</name>
</gene>
<evidence type="ECO:0000313" key="2">
    <source>
        <dbReference type="EMBL" id="KJX98697.1"/>
    </source>
</evidence>
<reference evidence="2 3" key="1">
    <citation type="submission" date="2015-03" db="EMBL/GenBank/DDBJ databases">
        <title>RNA-seq based gene annotation and comparative genomics of four Zymoseptoria species reveal species-specific pathogenicity related genes and transposable element activity.</title>
        <authorList>
            <person name="Grandaubert J."/>
            <person name="Bhattacharyya A."/>
            <person name="Stukenbrock E.H."/>
        </authorList>
    </citation>
    <scope>NUCLEOTIDE SEQUENCE [LARGE SCALE GENOMIC DNA]</scope>
    <source>
        <strain evidence="2 3">Zb18110</strain>
    </source>
</reference>
<dbReference type="OrthoDB" id="3646703at2759"/>
<keyword evidence="3" id="KW-1185">Reference proteome</keyword>
<dbReference type="AlphaFoldDB" id="A0A0F4GNQ9"/>
<feature type="compositionally biased region" description="Basic and acidic residues" evidence="1">
    <location>
        <begin position="54"/>
        <end position="63"/>
    </location>
</feature>
<dbReference type="EMBL" id="LAFY01000389">
    <property type="protein sequence ID" value="KJX98697.1"/>
    <property type="molecule type" value="Genomic_DNA"/>
</dbReference>
<proteinExistence type="predicted"/>
<accession>A0A0F4GNQ9</accession>
<protein>
    <submittedName>
        <fullName evidence="2">Uncharacterized protein</fullName>
    </submittedName>
</protein>
<dbReference type="Proteomes" id="UP000033647">
    <property type="component" value="Unassembled WGS sequence"/>
</dbReference>
<evidence type="ECO:0000313" key="3">
    <source>
        <dbReference type="Proteomes" id="UP000033647"/>
    </source>
</evidence>
<organism evidence="2 3">
    <name type="scientific">Zymoseptoria brevis</name>
    <dbReference type="NCBI Taxonomy" id="1047168"/>
    <lineage>
        <taxon>Eukaryota</taxon>
        <taxon>Fungi</taxon>
        <taxon>Dikarya</taxon>
        <taxon>Ascomycota</taxon>
        <taxon>Pezizomycotina</taxon>
        <taxon>Dothideomycetes</taxon>
        <taxon>Dothideomycetidae</taxon>
        <taxon>Mycosphaerellales</taxon>
        <taxon>Mycosphaerellaceae</taxon>
        <taxon>Zymoseptoria</taxon>
    </lineage>
</organism>
<sequence length="99" mass="10206">MSEGNKAAEQVKGGFKSVGDLGESIRSNINSFADDLLGGNKTHESTGFSNDAKALGREVEKGAETAGQKADNSTSAPATTRMGEDNSTNAPGTTRTVEK</sequence>